<protein>
    <submittedName>
        <fullName evidence="4">Methyl-CpG-binding domain protein 3-like 5</fullName>
    </submittedName>
</protein>
<evidence type="ECO:0000259" key="2">
    <source>
        <dbReference type="Pfam" id="PF16564"/>
    </source>
</evidence>
<dbReference type="Proteomes" id="UP000081671">
    <property type="component" value="Unplaced"/>
</dbReference>
<evidence type="ECO:0000313" key="3">
    <source>
        <dbReference type="Proteomes" id="UP000081671"/>
    </source>
</evidence>
<sequence>MKRSILPKTLQRKKAVRVPRGQQRAKVSSILPVRMTSCVFKRSVTKITSHPDSKVRYRQEEEEVLGKLVKPQQLSGFRRLQGLQVYDSEGQRLPPFNFVNPSLIMSWGSQDDKSWGQAGAANRPVHPEPSSSQPSYHRAVIPDGGPQRLPLFKQQVTAADVRRQMQKPPLGVGRRRAPARKALLMSSGSQGSYAASSGPIRVTSR</sequence>
<dbReference type="KEGG" id="dord:105998713"/>
<dbReference type="RefSeq" id="XP_012888956.1">
    <property type="nucleotide sequence ID" value="XM_013033502.1"/>
</dbReference>
<dbReference type="OrthoDB" id="9621509at2759"/>
<feature type="compositionally biased region" description="Low complexity" evidence="1">
    <location>
        <begin position="186"/>
        <end position="198"/>
    </location>
</feature>
<dbReference type="GeneID" id="105998713"/>
<feature type="compositionally biased region" description="Basic residues" evidence="1">
    <location>
        <begin position="1"/>
        <end position="17"/>
    </location>
</feature>
<accession>A0A1S3GJI2</accession>
<feature type="region of interest" description="Disordered" evidence="1">
    <location>
        <begin position="1"/>
        <end position="21"/>
    </location>
</feature>
<feature type="region of interest" description="Disordered" evidence="1">
    <location>
        <begin position="110"/>
        <end position="205"/>
    </location>
</feature>
<keyword evidence="3" id="KW-1185">Reference proteome</keyword>
<dbReference type="AlphaFoldDB" id="A0A1S3GJI2"/>
<evidence type="ECO:0000313" key="4">
    <source>
        <dbReference type="RefSeq" id="XP_012888956.1"/>
    </source>
</evidence>
<dbReference type="InterPro" id="IPR032343">
    <property type="entry name" value="MBD2/MBD3_p55-bd"/>
</dbReference>
<feature type="domain" description="Methyl-CpG-binding" evidence="2">
    <location>
        <begin position="11"/>
        <end position="85"/>
    </location>
</feature>
<proteinExistence type="predicted"/>
<reference evidence="4" key="1">
    <citation type="submission" date="2025-08" db="UniProtKB">
        <authorList>
            <consortium name="RefSeq"/>
        </authorList>
    </citation>
    <scope>IDENTIFICATION</scope>
    <source>
        <tissue evidence="4">Kidney</tissue>
    </source>
</reference>
<gene>
    <name evidence="4" type="primary">LOC105998713</name>
</gene>
<name>A0A1S3GJI2_DIPOR</name>
<evidence type="ECO:0000256" key="1">
    <source>
        <dbReference type="SAM" id="MobiDB-lite"/>
    </source>
</evidence>
<dbReference type="InParanoid" id="A0A1S3GJI2"/>
<organism evidence="3 4">
    <name type="scientific">Dipodomys ordii</name>
    <name type="common">Ord's kangaroo rat</name>
    <dbReference type="NCBI Taxonomy" id="10020"/>
    <lineage>
        <taxon>Eukaryota</taxon>
        <taxon>Metazoa</taxon>
        <taxon>Chordata</taxon>
        <taxon>Craniata</taxon>
        <taxon>Vertebrata</taxon>
        <taxon>Euteleostomi</taxon>
        <taxon>Mammalia</taxon>
        <taxon>Eutheria</taxon>
        <taxon>Euarchontoglires</taxon>
        <taxon>Glires</taxon>
        <taxon>Rodentia</taxon>
        <taxon>Castorimorpha</taxon>
        <taxon>Heteromyidae</taxon>
        <taxon>Dipodomyinae</taxon>
        <taxon>Dipodomys</taxon>
    </lineage>
</organism>
<dbReference type="Pfam" id="PF16564">
    <property type="entry name" value="MBDa"/>
    <property type="match status" value="1"/>
</dbReference>